<dbReference type="GO" id="GO:0003735">
    <property type="term" value="F:structural constituent of ribosome"/>
    <property type="evidence" value="ECO:0007669"/>
    <property type="project" value="UniProtKB-UniRule"/>
</dbReference>
<keyword evidence="6" id="KW-1185">Reference proteome</keyword>
<dbReference type="PANTHER" id="PTHR12650">
    <property type="entry name" value="40S RIBOSOMAL PROTEIN S30/UBIQUITIN-LIKE PROTEIN FUBI"/>
    <property type="match status" value="1"/>
</dbReference>
<proteinExistence type="inferred from homology"/>
<organism evidence="5 6">
    <name type="scientific">Tritrichomonas foetus</name>
    <dbReference type="NCBI Taxonomy" id="1144522"/>
    <lineage>
        <taxon>Eukaryota</taxon>
        <taxon>Metamonada</taxon>
        <taxon>Parabasalia</taxon>
        <taxon>Tritrichomonadida</taxon>
        <taxon>Tritrichomonadidae</taxon>
        <taxon>Tritrichomonas</taxon>
    </lineage>
</organism>
<dbReference type="Pfam" id="PF04758">
    <property type="entry name" value="Ribosomal_S30"/>
    <property type="match status" value="1"/>
</dbReference>
<dbReference type="Proteomes" id="UP000179807">
    <property type="component" value="Unassembled WGS sequence"/>
</dbReference>
<evidence type="ECO:0000313" key="6">
    <source>
        <dbReference type="Proteomes" id="UP000179807"/>
    </source>
</evidence>
<feature type="region of interest" description="Disordered" evidence="4">
    <location>
        <begin position="1"/>
        <end position="63"/>
    </location>
</feature>
<dbReference type="GeneID" id="94828596"/>
<feature type="compositionally biased region" description="Basic residues" evidence="4">
    <location>
        <begin position="29"/>
        <end position="41"/>
    </location>
</feature>
<name>A0A1J4JP25_9EUKA</name>
<protein>
    <recommendedName>
        <fullName evidence="3">40S ribosomal protein S30</fullName>
    </recommendedName>
</protein>
<comment type="caution">
    <text evidence="5">The sequence shown here is derived from an EMBL/GenBank/DDBJ whole genome shotgun (WGS) entry which is preliminary data.</text>
</comment>
<dbReference type="EMBL" id="MLAK01000938">
    <property type="protein sequence ID" value="OHT00795.1"/>
    <property type="molecule type" value="Genomic_DNA"/>
</dbReference>
<dbReference type="AlphaFoldDB" id="A0A1J4JP25"/>
<dbReference type="GO" id="GO:0006412">
    <property type="term" value="P:translation"/>
    <property type="evidence" value="ECO:0007669"/>
    <property type="project" value="InterPro"/>
</dbReference>
<dbReference type="VEuPathDB" id="TrichDB:TRFO_07777"/>
<sequence length="63" mass="7068">MGKVHGSLAQAGKVRGNTPKKPKMEKTKLPVRGRARLRKLYNQRFLAINPDTKKRVGPNSQSK</sequence>
<keyword evidence="1 3" id="KW-0689">Ribosomal protein</keyword>
<dbReference type="OrthoDB" id="3446at2759"/>
<evidence type="ECO:0000256" key="1">
    <source>
        <dbReference type="ARBA" id="ARBA00022980"/>
    </source>
</evidence>
<evidence type="ECO:0000313" key="5">
    <source>
        <dbReference type="EMBL" id="OHT00795.1"/>
    </source>
</evidence>
<accession>A0A1J4JP25</accession>
<dbReference type="PANTHER" id="PTHR12650:SF15">
    <property type="entry name" value="RIBOSOMAL PROTEIN S30, ISOFORM A"/>
    <property type="match status" value="1"/>
</dbReference>
<evidence type="ECO:0000256" key="2">
    <source>
        <dbReference type="ARBA" id="ARBA00023274"/>
    </source>
</evidence>
<comment type="similarity">
    <text evidence="3">Belongs to the eukaryotic ribosomal protein eS30 family.</text>
</comment>
<evidence type="ECO:0000256" key="4">
    <source>
        <dbReference type="SAM" id="MobiDB-lite"/>
    </source>
</evidence>
<gene>
    <name evidence="5" type="primary">RPS30</name>
    <name evidence="5" type="ORF">TRFO_07777</name>
</gene>
<keyword evidence="2 3" id="KW-0687">Ribonucleoprotein</keyword>
<dbReference type="RefSeq" id="XP_068353931.1">
    <property type="nucleotide sequence ID" value="XM_068493892.1"/>
</dbReference>
<reference evidence="5" key="1">
    <citation type="submission" date="2016-10" db="EMBL/GenBank/DDBJ databases">
        <authorList>
            <person name="Benchimol M."/>
            <person name="Almeida L.G."/>
            <person name="Vasconcelos A.T."/>
            <person name="Perreira-Neves A."/>
            <person name="Rosa I.A."/>
            <person name="Tasca T."/>
            <person name="Bogo M.R."/>
            <person name="de Souza W."/>
        </authorList>
    </citation>
    <scope>NUCLEOTIDE SEQUENCE [LARGE SCALE GENOMIC DNA]</scope>
    <source>
        <strain evidence="5">K</strain>
    </source>
</reference>
<evidence type="ECO:0000256" key="3">
    <source>
        <dbReference type="RuleBase" id="RU364011"/>
    </source>
</evidence>
<dbReference type="GO" id="GO:0022627">
    <property type="term" value="C:cytosolic small ribosomal subunit"/>
    <property type="evidence" value="ECO:0007669"/>
    <property type="project" value="TreeGrafter"/>
</dbReference>
<dbReference type="InterPro" id="IPR006846">
    <property type="entry name" value="Ribosomal_eS30"/>
</dbReference>